<dbReference type="InterPro" id="IPR005625">
    <property type="entry name" value="PepSY-ass_TM"/>
</dbReference>
<sequence>MFVIAASGLLLAWKKDFDFIPPTQTDVSTASTLPIEQIAEIAQTYILENTDLDPEINRIDIRFNKGAAKVRFENHYSEVQVGIYSGKILSVKTRTSDIIEQIHDGSIIDFFFKTSSDQVKKTYVTLTCLGLMILSVTGFYLWLNPKRIKRKKRQSTH</sequence>
<reference evidence="2" key="1">
    <citation type="journal article" date="2014" name="Int. J. Syst. Evol. Microbiol.">
        <title>Complete genome sequence of Corynebacterium casei LMG S-19264T (=DSM 44701T), isolated from a smear-ripened cheese.</title>
        <authorList>
            <consortium name="US DOE Joint Genome Institute (JGI-PGF)"/>
            <person name="Walter F."/>
            <person name="Albersmeier A."/>
            <person name="Kalinowski J."/>
            <person name="Ruckert C."/>
        </authorList>
    </citation>
    <scope>NUCLEOTIDE SEQUENCE</scope>
    <source>
        <strain evidence="2">CGMCC 1.12924</strain>
    </source>
</reference>
<feature type="transmembrane region" description="Helical" evidence="1">
    <location>
        <begin position="123"/>
        <end position="143"/>
    </location>
</feature>
<gene>
    <name evidence="2" type="ORF">GCM10011312_19940</name>
</gene>
<keyword evidence="1" id="KW-0472">Membrane</keyword>
<evidence type="ECO:0000256" key="1">
    <source>
        <dbReference type="SAM" id="Phobius"/>
    </source>
</evidence>
<organism evidence="2 3">
    <name type="scientific">Planktosalinus lacus</name>
    <dbReference type="NCBI Taxonomy" id="1526573"/>
    <lineage>
        <taxon>Bacteria</taxon>
        <taxon>Pseudomonadati</taxon>
        <taxon>Bacteroidota</taxon>
        <taxon>Flavobacteriia</taxon>
        <taxon>Flavobacteriales</taxon>
        <taxon>Flavobacteriaceae</taxon>
        <taxon>Planktosalinus</taxon>
    </lineage>
</organism>
<keyword evidence="3" id="KW-1185">Reference proteome</keyword>
<evidence type="ECO:0000313" key="3">
    <source>
        <dbReference type="Proteomes" id="UP000652231"/>
    </source>
</evidence>
<evidence type="ECO:0000313" key="2">
    <source>
        <dbReference type="EMBL" id="GGD96414.1"/>
    </source>
</evidence>
<reference evidence="2" key="2">
    <citation type="submission" date="2020-09" db="EMBL/GenBank/DDBJ databases">
        <authorList>
            <person name="Sun Q."/>
            <person name="Zhou Y."/>
        </authorList>
    </citation>
    <scope>NUCLEOTIDE SEQUENCE</scope>
    <source>
        <strain evidence="2">CGMCC 1.12924</strain>
    </source>
</reference>
<protein>
    <submittedName>
        <fullName evidence="2">Uncharacterized protein</fullName>
    </submittedName>
</protein>
<proteinExistence type="predicted"/>
<keyword evidence="1" id="KW-0812">Transmembrane</keyword>
<dbReference type="EMBL" id="BMGK01000008">
    <property type="protein sequence ID" value="GGD96414.1"/>
    <property type="molecule type" value="Genomic_DNA"/>
</dbReference>
<accession>A0A8J2VA85</accession>
<keyword evidence="1" id="KW-1133">Transmembrane helix</keyword>
<name>A0A8J2VA85_9FLAO</name>
<dbReference type="Pfam" id="PF03929">
    <property type="entry name" value="PepSY_TM"/>
    <property type="match status" value="1"/>
</dbReference>
<comment type="caution">
    <text evidence="2">The sequence shown here is derived from an EMBL/GenBank/DDBJ whole genome shotgun (WGS) entry which is preliminary data.</text>
</comment>
<dbReference type="AlphaFoldDB" id="A0A8J2VA85"/>
<dbReference type="Proteomes" id="UP000652231">
    <property type="component" value="Unassembled WGS sequence"/>
</dbReference>